<dbReference type="OrthoDB" id="94039at2759"/>
<organism evidence="2 3">
    <name type="scientific">Sphaerobolus stellatus (strain SS14)</name>
    <dbReference type="NCBI Taxonomy" id="990650"/>
    <lineage>
        <taxon>Eukaryota</taxon>
        <taxon>Fungi</taxon>
        <taxon>Dikarya</taxon>
        <taxon>Basidiomycota</taxon>
        <taxon>Agaricomycotina</taxon>
        <taxon>Agaricomycetes</taxon>
        <taxon>Phallomycetidae</taxon>
        <taxon>Geastrales</taxon>
        <taxon>Sphaerobolaceae</taxon>
        <taxon>Sphaerobolus</taxon>
    </lineage>
</organism>
<dbReference type="SUPFAM" id="SSF53474">
    <property type="entry name" value="alpha/beta-Hydrolases"/>
    <property type="match status" value="1"/>
</dbReference>
<dbReference type="PANTHER" id="PTHR43798:SF33">
    <property type="entry name" value="HYDROLASE, PUTATIVE (AFU_ORTHOLOGUE AFUA_2G14860)-RELATED"/>
    <property type="match status" value="1"/>
</dbReference>
<proteinExistence type="predicted"/>
<dbReference type="InterPro" id="IPR050266">
    <property type="entry name" value="AB_hydrolase_sf"/>
</dbReference>
<reference evidence="2 3" key="1">
    <citation type="submission" date="2014-06" db="EMBL/GenBank/DDBJ databases">
        <title>Evolutionary Origins and Diversification of the Mycorrhizal Mutualists.</title>
        <authorList>
            <consortium name="DOE Joint Genome Institute"/>
            <consortium name="Mycorrhizal Genomics Consortium"/>
            <person name="Kohler A."/>
            <person name="Kuo A."/>
            <person name="Nagy L.G."/>
            <person name="Floudas D."/>
            <person name="Copeland A."/>
            <person name="Barry K.W."/>
            <person name="Cichocki N."/>
            <person name="Veneault-Fourrey C."/>
            <person name="LaButti K."/>
            <person name="Lindquist E.A."/>
            <person name="Lipzen A."/>
            <person name="Lundell T."/>
            <person name="Morin E."/>
            <person name="Murat C."/>
            <person name="Riley R."/>
            <person name="Ohm R."/>
            <person name="Sun H."/>
            <person name="Tunlid A."/>
            <person name="Henrissat B."/>
            <person name="Grigoriev I.V."/>
            <person name="Hibbett D.S."/>
            <person name="Martin F."/>
        </authorList>
    </citation>
    <scope>NUCLEOTIDE SEQUENCE [LARGE SCALE GENOMIC DNA]</scope>
    <source>
        <strain evidence="2 3">SS14</strain>
    </source>
</reference>
<evidence type="ECO:0000313" key="3">
    <source>
        <dbReference type="Proteomes" id="UP000054279"/>
    </source>
</evidence>
<accession>A0A0C9V8B0</accession>
<dbReference type="Pfam" id="PF12697">
    <property type="entry name" value="Abhydrolase_6"/>
    <property type="match status" value="1"/>
</dbReference>
<keyword evidence="3" id="KW-1185">Reference proteome</keyword>
<evidence type="ECO:0000259" key="1">
    <source>
        <dbReference type="Pfam" id="PF12697"/>
    </source>
</evidence>
<dbReference type="EMBL" id="KN837211">
    <property type="protein sequence ID" value="KIJ33541.1"/>
    <property type="molecule type" value="Genomic_DNA"/>
</dbReference>
<dbReference type="Proteomes" id="UP000054279">
    <property type="component" value="Unassembled WGS sequence"/>
</dbReference>
<evidence type="ECO:0000313" key="2">
    <source>
        <dbReference type="EMBL" id="KIJ33541.1"/>
    </source>
</evidence>
<dbReference type="GO" id="GO:0016020">
    <property type="term" value="C:membrane"/>
    <property type="evidence" value="ECO:0007669"/>
    <property type="project" value="TreeGrafter"/>
</dbReference>
<dbReference type="Gene3D" id="3.40.50.1820">
    <property type="entry name" value="alpha/beta hydrolase"/>
    <property type="match status" value="1"/>
</dbReference>
<dbReference type="InterPro" id="IPR029058">
    <property type="entry name" value="AB_hydrolase_fold"/>
</dbReference>
<dbReference type="AlphaFoldDB" id="A0A0C9V8B0"/>
<dbReference type="PANTHER" id="PTHR43798">
    <property type="entry name" value="MONOACYLGLYCEROL LIPASE"/>
    <property type="match status" value="1"/>
</dbReference>
<name>A0A0C9V8B0_SPHS4</name>
<dbReference type="InterPro" id="IPR000073">
    <property type="entry name" value="AB_hydrolase_1"/>
</dbReference>
<protein>
    <recommendedName>
        <fullName evidence="1">AB hydrolase-1 domain-containing protein</fullName>
    </recommendedName>
</protein>
<feature type="domain" description="AB hydrolase-1" evidence="1">
    <location>
        <begin position="38"/>
        <end position="325"/>
    </location>
</feature>
<sequence length="341" mass="38693">MEIISESHILDWNPDHPLRTVAKGYRIRDRNVEDGYTLVFAHGIGSNKEQWEPTMKALYRLSIKSAKSPQIREMWAIDCPNHGQAAILNDELLMRGGYNNHAFSWEEYIKIFRLFLTRNPKFNLNNHRLIGIGHSMGAVCLSLTQTYPENPNFEALILCEPMMAPTDLPRDHPAFKGPEAMSVYTLKRRDIWSSREAAQDLRSKSAYAKWDNEAFNAYLDYGLRDLPTAFYPDKTEGVTLACAKVQEAATYRDSITSRRAYEFLPALYSRLPVHIIWGEQSDLLALEVKERVSDTQYGRKPASVQRVKNAGHLVPQTEPSGLAEAIYLALSGRTTGTSGRL</sequence>
<dbReference type="HOGENOM" id="CLU_032490_0_0_1"/>
<gene>
    <name evidence="2" type="ORF">M422DRAFT_35456</name>
</gene>